<dbReference type="InParanoid" id="A0A409VF77"/>
<dbReference type="InterPro" id="IPR000648">
    <property type="entry name" value="Oxysterol-bd"/>
</dbReference>
<dbReference type="AlphaFoldDB" id="A0A409VF77"/>
<dbReference type="GO" id="GO:0008142">
    <property type="term" value="F:oxysterol binding"/>
    <property type="evidence" value="ECO:0007669"/>
    <property type="project" value="TreeGrafter"/>
</dbReference>
<dbReference type="PROSITE" id="PS01013">
    <property type="entry name" value="OSBP"/>
    <property type="match status" value="1"/>
</dbReference>
<proteinExistence type="inferred from homology"/>
<comment type="similarity">
    <text evidence="1 2">Belongs to the OSBP family.</text>
</comment>
<dbReference type="InterPro" id="IPR037239">
    <property type="entry name" value="OSBP_sf"/>
</dbReference>
<reference evidence="3 4" key="1">
    <citation type="journal article" date="2018" name="Evol. Lett.">
        <title>Horizontal gene cluster transfer increased hallucinogenic mushroom diversity.</title>
        <authorList>
            <person name="Reynolds H.T."/>
            <person name="Vijayakumar V."/>
            <person name="Gluck-Thaler E."/>
            <person name="Korotkin H.B."/>
            <person name="Matheny P.B."/>
            <person name="Slot J.C."/>
        </authorList>
    </citation>
    <scope>NUCLEOTIDE SEQUENCE [LARGE SCALE GENOMIC DNA]</scope>
    <source>
        <strain evidence="3 4">2629</strain>
    </source>
</reference>
<dbReference type="EMBL" id="NHTK01006080">
    <property type="protein sequence ID" value="PPQ64903.1"/>
    <property type="molecule type" value="Genomic_DNA"/>
</dbReference>
<evidence type="ECO:0000313" key="4">
    <source>
        <dbReference type="Proteomes" id="UP000284842"/>
    </source>
</evidence>
<dbReference type="Gene3D" id="2.40.160.120">
    <property type="match status" value="1"/>
</dbReference>
<dbReference type="OrthoDB" id="14833at2759"/>
<name>A0A409VF77_9AGAR</name>
<dbReference type="Proteomes" id="UP000284842">
    <property type="component" value="Unassembled WGS sequence"/>
</dbReference>
<dbReference type="GO" id="GO:0005829">
    <property type="term" value="C:cytosol"/>
    <property type="evidence" value="ECO:0007669"/>
    <property type="project" value="TreeGrafter"/>
</dbReference>
<comment type="caution">
    <text evidence="3">The sequence shown here is derived from an EMBL/GenBank/DDBJ whole genome shotgun (WGS) entry which is preliminary data.</text>
</comment>
<dbReference type="GO" id="GO:0016020">
    <property type="term" value="C:membrane"/>
    <property type="evidence" value="ECO:0007669"/>
    <property type="project" value="TreeGrafter"/>
</dbReference>
<organism evidence="3 4">
    <name type="scientific">Panaeolus cyanescens</name>
    <dbReference type="NCBI Taxonomy" id="181874"/>
    <lineage>
        <taxon>Eukaryota</taxon>
        <taxon>Fungi</taxon>
        <taxon>Dikarya</taxon>
        <taxon>Basidiomycota</taxon>
        <taxon>Agaricomycotina</taxon>
        <taxon>Agaricomycetes</taxon>
        <taxon>Agaricomycetidae</taxon>
        <taxon>Agaricales</taxon>
        <taxon>Agaricineae</taxon>
        <taxon>Galeropsidaceae</taxon>
        <taxon>Panaeolus</taxon>
    </lineage>
</organism>
<dbReference type="InterPro" id="IPR018494">
    <property type="entry name" value="Oxysterol-bd_CS"/>
</dbReference>
<keyword evidence="4" id="KW-1185">Reference proteome</keyword>
<dbReference type="PANTHER" id="PTHR10972:SF184">
    <property type="entry name" value="OXYSTEROL-BINDING PROTEIN HOMOLOG 4-RELATED"/>
    <property type="match status" value="1"/>
</dbReference>
<gene>
    <name evidence="3" type="ORF">CVT24_008243</name>
</gene>
<evidence type="ECO:0000256" key="2">
    <source>
        <dbReference type="RuleBase" id="RU003844"/>
    </source>
</evidence>
<dbReference type="STRING" id="181874.A0A409VF77"/>
<dbReference type="PANTHER" id="PTHR10972">
    <property type="entry name" value="OXYSTEROL-BINDING PROTEIN-RELATED"/>
    <property type="match status" value="1"/>
</dbReference>
<evidence type="ECO:0008006" key="5">
    <source>
        <dbReference type="Google" id="ProtNLM"/>
    </source>
</evidence>
<sequence length="413" mass="45783">MSTEQEAQAVPAAQRGSWTSFLKSIASFSGDLSSLTAPPFILSPTSLTEFPAYWCERPDYFAAIADAKPGRDRALAVLRWFISTLKDQYTSRNEEMGSEKKPLNPVLGEVFYGTWADKNGRGVTELLVEQVSHHPPITAYVIQNKSKGLRLTGHNAQKTSFSCTFSFTSDIVNPLIWSCLAGSIIVKQIGHAVLTVTPTSGGAPENYLITLPRLRIDGLWYGSPYIELTDTSYIIGGGHVSTIEFKGKGYFSGKSHSFKSVTTPLPGQGGQGGPTETIVEGTWHENSKFSKGGAGAFHEVHENKEEVAPFAYADDKGMGEFETRKLWNLVAKGIREGDFELASREKSRIENEQRQMRKDEQAENRSWELRHFTHEASDPIYEQLGRAVKIVPPTEDMYVFKENWPAVFSSAAK</sequence>
<dbReference type="SUPFAM" id="SSF144000">
    <property type="entry name" value="Oxysterol-binding protein-like"/>
    <property type="match status" value="1"/>
</dbReference>
<accession>A0A409VF77</accession>
<dbReference type="Gene3D" id="6.10.250.1430">
    <property type="match status" value="1"/>
</dbReference>
<dbReference type="Gene3D" id="1.10.287.2720">
    <property type="match status" value="1"/>
</dbReference>
<dbReference type="FunCoup" id="A0A409VF77">
    <property type="interactions" value="47"/>
</dbReference>
<dbReference type="Gene3D" id="3.30.70.3490">
    <property type="match status" value="1"/>
</dbReference>
<evidence type="ECO:0000313" key="3">
    <source>
        <dbReference type="EMBL" id="PPQ64903.1"/>
    </source>
</evidence>
<protein>
    <recommendedName>
        <fullName evidence="5">Oxysterol-binding protein</fullName>
    </recommendedName>
</protein>
<dbReference type="Pfam" id="PF01237">
    <property type="entry name" value="Oxysterol_BP"/>
    <property type="match status" value="1"/>
</dbReference>
<evidence type="ECO:0000256" key="1">
    <source>
        <dbReference type="ARBA" id="ARBA00008842"/>
    </source>
</evidence>